<sequence>MSRQNIVLLFVALYFAAVDVATGLQTTLDSADSVRIPTRLLRAQESADVGNVGNAFPAEDEGRGGNGAWVSRLAELDKKTSRLRKFDMKLSQKIWLHYGKDPEYLFKYLNLYNTWSKIDNSKRTIQWFRFTEAFREKWGVGRFTDYEIYALLRSKVPEDKLAITFESLKQIPDLKSLAETMQKYQFKRWIDRKESPASIRRLLGAPQSTALTTKRGPKDAILPRFTTVGVLRRHSQPRR</sequence>
<evidence type="ECO:0000259" key="2">
    <source>
        <dbReference type="Pfam" id="PF18634"/>
    </source>
</evidence>
<proteinExistence type="predicted"/>
<evidence type="ECO:0000256" key="1">
    <source>
        <dbReference type="SAM" id="SignalP"/>
    </source>
</evidence>
<evidence type="ECO:0000313" key="3">
    <source>
        <dbReference type="EMBL" id="AEK81380.1"/>
    </source>
</evidence>
<dbReference type="AlphaFoldDB" id="G1FTE4"/>
<reference evidence="4" key="1">
    <citation type="journal article" date="2011" name="Plant Cell">
        <title>Transcriptional programming and functional interactions within the Phytophthora sojae RXLR effector repertoire.</title>
        <authorList>
            <person name="Wang Q."/>
            <person name="Han C."/>
            <person name="Ferreira A.O."/>
            <person name="Yu X."/>
            <person name="Ye W."/>
            <person name="Tripathy S."/>
            <person name="Kale S.D."/>
            <person name="Gu B."/>
            <person name="Sheng Y."/>
            <person name="Sui Y."/>
            <person name="Wang X."/>
            <person name="Zhang Z."/>
            <person name="Cheng B."/>
            <person name="Dong S."/>
            <person name="Shan W."/>
            <person name="Zheng X."/>
            <person name="Dou D."/>
            <person name="Tyler B.M."/>
            <person name="Wang Y."/>
        </authorList>
    </citation>
    <scope>NUCLEOTIDE SEQUENCE</scope>
    <source>
        <strain evidence="3">P7064</strain>
        <strain evidence="4">P7076</strain>
    </source>
</reference>
<feature type="domain" description="RXLR phytopathogen effector protein WY-domain" evidence="2">
    <location>
        <begin position="133"/>
        <end position="183"/>
    </location>
</feature>
<dbReference type="EMBL" id="JN254569">
    <property type="protein sequence ID" value="AEK81382.1"/>
    <property type="molecule type" value="Genomic_DNA"/>
</dbReference>
<accession>G1FTE4</accession>
<evidence type="ECO:0000313" key="4">
    <source>
        <dbReference type="EMBL" id="AEK81382.1"/>
    </source>
</evidence>
<dbReference type="Pfam" id="PF18634">
    <property type="entry name" value="RXLR_WY"/>
    <property type="match status" value="1"/>
</dbReference>
<dbReference type="InterPro" id="IPR040786">
    <property type="entry name" value="RXLR_WY"/>
</dbReference>
<keyword evidence="1" id="KW-0732">Signal</keyword>
<gene>
    <name evidence="4" type="primary">Avh</name>
</gene>
<name>G1FTE4_PHYSO</name>
<dbReference type="VEuPathDB" id="FungiDB:PHYSODRAFT_284043"/>
<organism evidence="4">
    <name type="scientific">Phytophthora sojae</name>
    <name type="common">Soybean stem and root rot agent</name>
    <name type="synonym">Phytophthora megasperma f. sp. glycines</name>
    <dbReference type="NCBI Taxonomy" id="67593"/>
    <lineage>
        <taxon>Eukaryota</taxon>
        <taxon>Sar</taxon>
        <taxon>Stramenopiles</taxon>
        <taxon>Oomycota</taxon>
        <taxon>Peronosporomycetes</taxon>
        <taxon>Peronosporales</taxon>
        <taxon>Peronosporaceae</taxon>
        <taxon>Phytophthora</taxon>
    </lineage>
</organism>
<feature type="signal peptide" evidence="1">
    <location>
        <begin position="1"/>
        <end position="23"/>
    </location>
</feature>
<dbReference type="EMBL" id="JN254567">
    <property type="protein sequence ID" value="AEK81380.1"/>
    <property type="molecule type" value="Genomic_DNA"/>
</dbReference>
<protein>
    <submittedName>
        <fullName evidence="4">Avh460</fullName>
    </submittedName>
</protein>
<feature type="chain" id="PRO_5007659758" evidence="1">
    <location>
        <begin position="24"/>
        <end position="239"/>
    </location>
</feature>